<gene>
    <name evidence="4" type="ORF">GCM10009808_00200</name>
</gene>
<dbReference type="PANTHER" id="PTHR23028">
    <property type="entry name" value="ACETYLTRANSFERASE"/>
    <property type="match status" value="1"/>
</dbReference>
<keyword evidence="5" id="KW-1185">Reference proteome</keyword>
<evidence type="ECO:0000313" key="4">
    <source>
        <dbReference type="EMBL" id="GAA1687180.1"/>
    </source>
</evidence>
<feature type="transmembrane region" description="Helical" evidence="1">
    <location>
        <begin position="384"/>
        <end position="407"/>
    </location>
</feature>
<keyword evidence="1" id="KW-1133">Transmembrane helix</keyword>
<accession>A0ABN2HGD5</accession>
<feature type="domain" description="SGNH" evidence="3">
    <location>
        <begin position="475"/>
        <end position="698"/>
    </location>
</feature>
<feature type="transmembrane region" description="Helical" evidence="1">
    <location>
        <begin position="247"/>
        <end position="263"/>
    </location>
</feature>
<feature type="transmembrane region" description="Helical" evidence="1">
    <location>
        <begin position="46"/>
        <end position="65"/>
    </location>
</feature>
<feature type="transmembrane region" description="Helical" evidence="1">
    <location>
        <begin position="185"/>
        <end position="204"/>
    </location>
</feature>
<keyword evidence="4" id="KW-0378">Hydrolase</keyword>
<keyword evidence="1" id="KW-0812">Transmembrane</keyword>
<dbReference type="InterPro" id="IPR050879">
    <property type="entry name" value="Acyltransferase_3"/>
</dbReference>
<reference evidence="4 5" key="1">
    <citation type="journal article" date="2019" name="Int. J. Syst. Evol. Microbiol.">
        <title>The Global Catalogue of Microorganisms (GCM) 10K type strain sequencing project: providing services to taxonomists for standard genome sequencing and annotation.</title>
        <authorList>
            <consortium name="The Broad Institute Genomics Platform"/>
            <consortium name="The Broad Institute Genome Sequencing Center for Infectious Disease"/>
            <person name="Wu L."/>
            <person name="Ma J."/>
        </authorList>
    </citation>
    <scope>NUCLEOTIDE SEQUENCE [LARGE SCALE GENOMIC DNA]</scope>
    <source>
        <strain evidence="4 5">JCM 15577</strain>
    </source>
</reference>
<feature type="transmembrane region" description="Helical" evidence="1">
    <location>
        <begin position="23"/>
        <end position="40"/>
    </location>
</feature>
<organism evidence="4 5">
    <name type="scientific">Microbacterium sediminicola</name>
    <dbReference type="NCBI Taxonomy" id="415210"/>
    <lineage>
        <taxon>Bacteria</taxon>
        <taxon>Bacillati</taxon>
        <taxon>Actinomycetota</taxon>
        <taxon>Actinomycetes</taxon>
        <taxon>Micrococcales</taxon>
        <taxon>Microbacteriaceae</taxon>
        <taxon>Microbacterium</taxon>
    </lineage>
</organism>
<evidence type="ECO:0000259" key="3">
    <source>
        <dbReference type="Pfam" id="PF19040"/>
    </source>
</evidence>
<sequence>MPIGAAVAEPGVKKSAFRPDIQGLRMIAVFAVIADHLFHWPSGGFVGVDVFFVISGFLITSLLLREHERTGTLSFWGFYRRRIKRIVPVAMIVIVATTVGAYFLFTSARFNETFWDGIWATIFLANWHFAAQGTDYFNIGTAVSPLQHYWSLSVEEQFYFVWPWLMLLIFALVRATRGTGRHARGILLGAVAFLSLGSFAWAMWESITSPTWAYFSTLSRAWELGIGALLAVVAGVFTHLPAWSRPFIAWAGLSGIVVAFFTITEDGGGFPAPWAALPVLATALVIIAGTGAAPGFIWPISNPVSNYIGNISYSLYLWHFPFIVFLAPFFPSGSWIYYAVTIACIFATASLSYHLVEDPIRRSRVWEPTRARHSRARQFRQSRAITSIIPVAVIGIVTTALVIAALLPKTPPISTSKFAEPSIVPSTPTGTLSLSEELADEIATALVADVWPDTTPAVADASSDRAPELESAEQCMHPANLTDPDICTFGEGDKTALILGDSVSVAWMPGLRAALEPSGYRVRAIGYGSCPFVMAEVVLPNRPDETARCNNFHEAVLPLIEQIDPDIVILSNNQGGYGTLVEGSTEWVRARADALDAVSSETRRVFILEPPPVGKVPSECATPLSVPADCESTVGSDWRAMTLGDETAAAATGASVINTESWFCLDGQCPIFVGDSPVRTDQIHLTATYSTRLAPLLAEYLLG</sequence>
<comment type="caution">
    <text evidence="4">The sequence shown here is derived from an EMBL/GenBank/DDBJ whole genome shotgun (WGS) entry which is preliminary data.</text>
</comment>
<feature type="transmembrane region" description="Helical" evidence="1">
    <location>
        <begin position="336"/>
        <end position="356"/>
    </location>
</feature>
<feature type="transmembrane region" description="Helical" evidence="1">
    <location>
        <begin position="310"/>
        <end position="330"/>
    </location>
</feature>
<dbReference type="InterPro" id="IPR002656">
    <property type="entry name" value="Acyl_transf_3_dom"/>
</dbReference>
<feature type="domain" description="Acyltransferase 3" evidence="2">
    <location>
        <begin position="20"/>
        <end position="350"/>
    </location>
</feature>
<feature type="transmembrane region" description="Helical" evidence="1">
    <location>
        <begin position="275"/>
        <end position="298"/>
    </location>
</feature>
<evidence type="ECO:0000256" key="1">
    <source>
        <dbReference type="SAM" id="Phobius"/>
    </source>
</evidence>
<dbReference type="RefSeq" id="WP_344067638.1">
    <property type="nucleotide sequence ID" value="NZ_BAAAPL010000001.1"/>
</dbReference>
<protein>
    <submittedName>
        <fullName evidence="4">SGNH hydrolase domain-containing protein</fullName>
    </submittedName>
</protein>
<feature type="transmembrane region" description="Helical" evidence="1">
    <location>
        <begin position="157"/>
        <end position="173"/>
    </location>
</feature>
<proteinExistence type="predicted"/>
<name>A0ABN2HGD5_9MICO</name>
<feature type="transmembrane region" description="Helical" evidence="1">
    <location>
        <begin position="224"/>
        <end position="240"/>
    </location>
</feature>
<evidence type="ECO:0000259" key="2">
    <source>
        <dbReference type="Pfam" id="PF01757"/>
    </source>
</evidence>
<dbReference type="SUPFAM" id="SSF52266">
    <property type="entry name" value="SGNH hydrolase"/>
    <property type="match status" value="1"/>
</dbReference>
<dbReference type="GO" id="GO:0016787">
    <property type="term" value="F:hydrolase activity"/>
    <property type="evidence" value="ECO:0007669"/>
    <property type="project" value="UniProtKB-KW"/>
</dbReference>
<dbReference type="Pfam" id="PF01757">
    <property type="entry name" value="Acyl_transf_3"/>
    <property type="match status" value="1"/>
</dbReference>
<dbReference type="PANTHER" id="PTHR23028:SF53">
    <property type="entry name" value="ACYL_TRANSF_3 DOMAIN-CONTAINING PROTEIN"/>
    <property type="match status" value="1"/>
</dbReference>
<dbReference type="InterPro" id="IPR043968">
    <property type="entry name" value="SGNH"/>
</dbReference>
<dbReference type="Pfam" id="PF19040">
    <property type="entry name" value="SGNH"/>
    <property type="match status" value="1"/>
</dbReference>
<evidence type="ECO:0000313" key="5">
    <source>
        <dbReference type="Proteomes" id="UP001501690"/>
    </source>
</evidence>
<feature type="transmembrane region" description="Helical" evidence="1">
    <location>
        <begin position="86"/>
        <end position="105"/>
    </location>
</feature>
<dbReference type="EMBL" id="BAAAPL010000001">
    <property type="protein sequence ID" value="GAA1687180.1"/>
    <property type="molecule type" value="Genomic_DNA"/>
</dbReference>
<keyword evidence="1" id="KW-0472">Membrane</keyword>
<dbReference type="Proteomes" id="UP001501690">
    <property type="component" value="Unassembled WGS sequence"/>
</dbReference>